<dbReference type="Pfam" id="PF08295">
    <property type="entry name" value="Sin3_corepress"/>
    <property type="match status" value="1"/>
</dbReference>
<keyword evidence="6" id="KW-0175">Coiled coil</keyword>
<dbReference type="EMBL" id="JABCRI010000023">
    <property type="protein sequence ID" value="KAF8378400.1"/>
    <property type="molecule type" value="Genomic_DNA"/>
</dbReference>
<dbReference type="SUPFAM" id="SSF47762">
    <property type="entry name" value="PAH2 domain"/>
    <property type="match status" value="2"/>
</dbReference>
<dbReference type="OMA" id="DFANCET"/>
<gene>
    <name evidence="8" type="ORF">HHK36_029739</name>
</gene>
<comment type="subcellular location">
    <subcellularLocation>
        <location evidence="1 5">Nucleus</location>
    </subcellularLocation>
</comment>
<dbReference type="InterPro" id="IPR003822">
    <property type="entry name" value="PAH"/>
</dbReference>
<dbReference type="InterPro" id="IPR013194">
    <property type="entry name" value="HDAC_interact_dom"/>
</dbReference>
<evidence type="ECO:0000256" key="6">
    <source>
        <dbReference type="SAM" id="Coils"/>
    </source>
</evidence>
<protein>
    <recommendedName>
        <fullName evidence="7">Histone deacetylase interacting domain-containing protein</fullName>
    </recommendedName>
</protein>
<dbReference type="AlphaFoldDB" id="A0A835D006"/>
<dbReference type="PROSITE" id="PS51477">
    <property type="entry name" value="PAH"/>
    <property type="match status" value="2"/>
</dbReference>
<evidence type="ECO:0000313" key="8">
    <source>
        <dbReference type="EMBL" id="KAF8378400.1"/>
    </source>
</evidence>
<dbReference type="InterPro" id="IPR039774">
    <property type="entry name" value="Sin3-like"/>
</dbReference>
<dbReference type="SMART" id="SM00761">
    <property type="entry name" value="HDAC_interact"/>
    <property type="match status" value="1"/>
</dbReference>
<dbReference type="OrthoDB" id="10265969at2759"/>
<comment type="caution">
    <text evidence="8">The sequence shown here is derived from an EMBL/GenBank/DDBJ whole genome shotgun (WGS) entry which is preliminary data.</text>
</comment>
<evidence type="ECO:0000313" key="9">
    <source>
        <dbReference type="Proteomes" id="UP000655225"/>
    </source>
</evidence>
<name>A0A835D006_TETSI</name>
<feature type="domain" description="Histone deacetylase interacting" evidence="7">
    <location>
        <begin position="193"/>
        <end position="280"/>
    </location>
</feature>
<feature type="coiled-coil region" evidence="6">
    <location>
        <begin position="235"/>
        <end position="273"/>
    </location>
</feature>
<dbReference type="Gene3D" id="1.20.1160.11">
    <property type="entry name" value="Paired amphipathic helix"/>
    <property type="match status" value="2"/>
</dbReference>
<dbReference type="GO" id="GO:0000785">
    <property type="term" value="C:chromatin"/>
    <property type="evidence" value="ECO:0007669"/>
    <property type="project" value="TreeGrafter"/>
</dbReference>
<keyword evidence="4 5" id="KW-0539">Nucleus</keyword>
<evidence type="ECO:0000256" key="1">
    <source>
        <dbReference type="ARBA" id="ARBA00004123"/>
    </source>
</evidence>
<dbReference type="InterPro" id="IPR036600">
    <property type="entry name" value="PAH_sf"/>
</dbReference>
<dbReference type="GO" id="GO:0003714">
    <property type="term" value="F:transcription corepressor activity"/>
    <property type="evidence" value="ECO:0007669"/>
    <property type="project" value="InterPro"/>
</dbReference>
<keyword evidence="2" id="KW-0678">Repressor</keyword>
<evidence type="ECO:0000256" key="2">
    <source>
        <dbReference type="ARBA" id="ARBA00022491"/>
    </source>
</evidence>
<accession>A0A835D006</accession>
<dbReference type="PANTHER" id="PTHR12346">
    <property type="entry name" value="SIN3B-RELATED"/>
    <property type="match status" value="1"/>
</dbReference>
<sequence length="345" mass="40024">MEKQTLRDSCAYLKNMKCRFRDKTENYKQFLQLVTYFNAKIIKYADFIAKVEVLLGGHGELISGFNVFLPYGYEITIPQPPSMKSFDVESVEFFKKVKETFQGDDHVYKSFLLILCKCGKENTPIAEVGQQVSALFCDHPDLFEEFLHFLPDPSSTDPWQHVPCGRNSSAKRGRTITSHVDVLDPDHGKAFMKVDHEHRKRPKKDKQRIELGALVLDDNQGFVTSERKHMCKDQYEEYMDELEDARYEVDMVLERVKGTIKHVEELLDKIKDNPFTPDSPMRIEEKHFADIYLQCIEQIYGDYGLDVVDALQKNPTLVLPIVLTRLQQKQVEWKKWCSGLNEVAG</sequence>
<keyword evidence="9" id="KW-1185">Reference proteome</keyword>
<proteinExistence type="predicted"/>
<dbReference type="GO" id="GO:0000118">
    <property type="term" value="C:histone deacetylase complex"/>
    <property type="evidence" value="ECO:0007669"/>
    <property type="project" value="TreeGrafter"/>
</dbReference>
<evidence type="ECO:0000256" key="3">
    <source>
        <dbReference type="ARBA" id="ARBA00022737"/>
    </source>
</evidence>
<dbReference type="GO" id="GO:0000122">
    <property type="term" value="P:negative regulation of transcription by RNA polymerase II"/>
    <property type="evidence" value="ECO:0007669"/>
    <property type="project" value="TreeGrafter"/>
</dbReference>
<reference evidence="8 9" key="1">
    <citation type="submission" date="2020-04" db="EMBL/GenBank/DDBJ databases">
        <title>Plant Genome Project.</title>
        <authorList>
            <person name="Zhang R.-G."/>
        </authorList>
    </citation>
    <scope>NUCLEOTIDE SEQUENCE [LARGE SCALE GENOMIC DNA]</scope>
    <source>
        <strain evidence="8">YNK0</strain>
        <tissue evidence="8">Leaf</tissue>
    </source>
</reference>
<dbReference type="FunFam" id="1.20.1160.11:FF:000003">
    <property type="entry name" value="Paired amphipathic helix SIN3-like protein"/>
    <property type="match status" value="1"/>
</dbReference>
<keyword evidence="3" id="KW-0677">Repeat</keyword>
<dbReference type="PANTHER" id="PTHR12346:SF0">
    <property type="entry name" value="SIN3A, ISOFORM G"/>
    <property type="match status" value="1"/>
</dbReference>
<dbReference type="Proteomes" id="UP000655225">
    <property type="component" value="Unassembled WGS sequence"/>
</dbReference>
<dbReference type="Pfam" id="PF02671">
    <property type="entry name" value="PAH"/>
    <property type="match status" value="2"/>
</dbReference>
<organism evidence="8 9">
    <name type="scientific">Tetracentron sinense</name>
    <name type="common">Spur-leaf</name>
    <dbReference type="NCBI Taxonomy" id="13715"/>
    <lineage>
        <taxon>Eukaryota</taxon>
        <taxon>Viridiplantae</taxon>
        <taxon>Streptophyta</taxon>
        <taxon>Embryophyta</taxon>
        <taxon>Tracheophyta</taxon>
        <taxon>Spermatophyta</taxon>
        <taxon>Magnoliopsida</taxon>
        <taxon>Trochodendrales</taxon>
        <taxon>Trochodendraceae</taxon>
        <taxon>Tetracentron</taxon>
    </lineage>
</organism>
<evidence type="ECO:0000259" key="7">
    <source>
        <dbReference type="SMART" id="SM00761"/>
    </source>
</evidence>
<evidence type="ECO:0000256" key="4">
    <source>
        <dbReference type="ARBA" id="ARBA00023242"/>
    </source>
</evidence>
<evidence type="ECO:0000256" key="5">
    <source>
        <dbReference type="PROSITE-ProRule" id="PRU00810"/>
    </source>
</evidence>